<keyword evidence="4 6" id="KW-0472">Membrane</keyword>
<dbReference type="PANTHER" id="PTHR43027:SF2">
    <property type="entry name" value="TRANSPORT PERMEASE PROTEIN"/>
    <property type="match status" value="1"/>
</dbReference>
<dbReference type="PANTHER" id="PTHR43027">
    <property type="entry name" value="DOXORUBICIN RESISTANCE ABC TRANSPORTER PERMEASE PROTEIN DRRC-RELATED"/>
    <property type="match status" value="1"/>
</dbReference>
<dbReference type="PROSITE" id="PS51012">
    <property type="entry name" value="ABC_TM2"/>
    <property type="match status" value="1"/>
</dbReference>
<feature type="transmembrane region" description="Helical" evidence="6">
    <location>
        <begin position="120"/>
        <end position="144"/>
    </location>
</feature>
<accession>A0AB39TPX5</accession>
<dbReference type="GO" id="GO:0140359">
    <property type="term" value="F:ABC-type transporter activity"/>
    <property type="evidence" value="ECO:0007669"/>
    <property type="project" value="InterPro"/>
</dbReference>
<name>A0AB39TPX5_9ACTN</name>
<dbReference type="EMBL" id="CP163445">
    <property type="protein sequence ID" value="XDQ81113.1"/>
    <property type="molecule type" value="Genomic_DNA"/>
</dbReference>
<feature type="domain" description="ABC transmembrane type-2" evidence="7">
    <location>
        <begin position="40"/>
        <end position="265"/>
    </location>
</feature>
<dbReference type="InterPro" id="IPR000412">
    <property type="entry name" value="ABC_2_transport"/>
</dbReference>
<comment type="similarity">
    <text evidence="6">Belongs to the ABC-2 integral membrane protein family.</text>
</comment>
<evidence type="ECO:0000313" key="8">
    <source>
        <dbReference type="EMBL" id="XDQ81113.1"/>
    </source>
</evidence>
<evidence type="ECO:0000256" key="2">
    <source>
        <dbReference type="ARBA" id="ARBA00022692"/>
    </source>
</evidence>
<keyword evidence="5" id="KW-0046">Antibiotic resistance</keyword>
<comment type="subcellular location">
    <subcellularLocation>
        <location evidence="6">Cell membrane</location>
        <topology evidence="6">Multi-pass membrane protein</topology>
    </subcellularLocation>
    <subcellularLocation>
        <location evidence="1">Membrane</location>
        <topology evidence="1">Multi-pass membrane protein</topology>
    </subcellularLocation>
</comment>
<sequence>MSIAMTETRSTGPTRRTAPTVNAVRRLAVAEARLFLRDPLTAFFSLGFPVALLLVLGSVPSLRKTSPDMHGMSTIQLYAPILAVFTLMLLGLNALPSLLAAYRERGVLRRMSASPVRPALLFGALLPLYLAIAAGSVLLVVLAGPVLGVALPKQPLGFLLAFLLAAAAMLSVGLLLASAVPSAKAGNAVGALAFFPMMFFSGIWLPREFMPGFLNRIGDFTPSGAAVQTLQDSWNGHFPHIVGLLTLAAYALLAGGAAAKLFRWE</sequence>
<feature type="transmembrane region" description="Helical" evidence="6">
    <location>
        <begin position="77"/>
        <end position="99"/>
    </location>
</feature>
<organism evidence="8">
    <name type="scientific">Streptomyces sp. Y1</name>
    <dbReference type="NCBI Taxonomy" id="3238634"/>
    <lineage>
        <taxon>Bacteria</taxon>
        <taxon>Bacillati</taxon>
        <taxon>Actinomycetota</taxon>
        <taxon>Actinomycetes</taxon>
        <taxon>Kitasatosporales</taxon>
        <taxon>Streptomycetaceae</taxon>
        <taxon>Streptomyces</taxon>
    </lineage>
</organism>
<dbReference type="GO" id="GO:0046677">
    <property type="term" value="P:response to antibiotic"/>
    <property type="evidence" value="ECO:0007669"/>
    <property type="project" value="UniProtKB-KW"/>
</dbReference>
<keyword evidence="3 6" id="KW-1133">Transmembrane helix</keyword>
<proteinExistence type="inferred from homology"/>
<evidence type="ECO:0000256" key="3">
    <source>
        <dbReference type="ARBA" id="ARBA00022989"/>
    </source>
</evidence>
<keyword evidence="6" id="KW-1003">Cell membrane</keyword>
<dbReference type="GO" id="GO:0043190">
    <property type="term" value="C:ATP-binding cassette (ABC) transporter complex"/>
    <property type="evidence" value="ECO:0007669"/>
    <property type="project" value="InterPro"/>
</dbReference>
<evidence type="ECO:0000256" key="5">
    <source>
        <dbReference type="ARBA" id="ARBA00023251"/>
    </source>
</evidence>
<dbReference type="InterPro" id="IPR047817">
    <property type="entry name" value="ABC2_TM_bact-type"/>
</dbReference>
<feature type="transmembrane region" description="Helical" evidence="6">
    <location>
        <begin position="241"/>
        <end position="262"/>
    </location>
</feature>
<feature type="transmembrane region" description="Helical" evidence="6">
    <location>
        <begin position="188"/>
        <end position="205"/>
    </location>
</feature>
<evidence type="ECO:0000256" key="1">
    <source>
        <dbReference type="ARBA" id="ARBA00004141"/>
    </source>
</evidence>
<protein>
    <recommendedName>
        <fullName evidence="6">Transport permease protein</fullName>
    </recommendedName>
</protein>
<feature type="transmembrane region" description="Helical" evidence="6">
    <location>
        <begin position="40"/>
        <end position="57"/>
    </location>
</feature>
<feature type="transmembrane region" description="Helical" evidence="6">
    <location>
        <begin position="156"/>
        <end position="176"/>
    </location>
</feature>
<gene>
    <name evidence="8" type="ORF">AB2U05_22950</name>
</gene>
<keyword evidence="6" id="KW-0813">Transport</keyword>
<dbReference type="PIRSF" id="PIRSF006648">
    <property type="entry name" value="DrrB"/>
    <property type="match status" value="1"/>
</dbReference>
<keyword evidence="2 6" id="KW-0812">Transmembrane</keyword>
<evidence type="ECO:0000256" key="6">
    <source>
        <dbReference type="RuleBase" id="RU361157"/>
    </source>
</evidence>
<evidence type="ECO:0000259" key="7">
    <source>
        <dbReference type="PROSITE" id="PS51012"/>
    </source>
</evidence>
<dbReference type="AlphaFoldDB" id="A0AB39TPX5"/>
<dbReference type="RefSeq" id="WP_208615423.1">
    <property type="nucleotide sequence ID" value="NZ_CP163445.1"/>
</dbReference>
<reference evidence="8" key="1">
    <citation type="submission" date="2024-07" db="EMBL/GenBank/DDBJ databases">
        <authorList>
            <person name="Yu S.T."/>
        </authorList>
    </citation>
    <scope>NUCLEOTIDE SEQUENCE</scope>
    <source>
        <strain evidence="8">Y1</strain>
    </source>
</reference>
<dbReference type="InterPro" id="IPR052902">
    <property type="entry name" value="ABC-2_transporter"/>
</dbReference>
<evidence type="ECO:0000256" key="4">
    <source>
        <dbReference type="ARBA" id="ARBA00023136"/>
    </source>
</evidence>
<dbReference type="InterPro" id="IPR013525">
    <property type="entry name" value="ABC2_TM"/>
</dbReference>
<dbReference type="Pfam" id="PF01061">
    <property type="entry name" value="ABC2_membrane"/>
    <property type="match status" value="1"/>
</dbReference>